<dbReference type="Gene3D" id="1.10.510.10">
    <property type="entry name" value="Transferase(Phosphotransferase) domain 1"/>
    <property type="match status" value="1"/>
</dbReference>
<evidence type="ECO:0000313" key="2">
    <source>
        <dbReference type="EMBL" id="CAH0375183.1"/>
    </source>
</evidence>
<dbReference type="InterPro" id="IPR011009">
    <property type="entry name" value="Kinase-like_dom_sf"/>
</dbReference>
<dbReference type="InterPro" id="IPR000719">
    <property type="entry name" value="Prot_kinase_dom"/>
</dbReference>
<dbReference type="SMART" id="SM00220">
    <property type="entry name" value="S_TKc"/>
    <property type="match status" value="1"/>
</dbReference>
<reference evidence="2" key="1">
    <citation type="submission" date="2021-11" db="EMBL/GenBank/DDBJ databases">
        <authorList>
            <consortium name="Genoscope - CEA"/>
            <person name="William W."/>
        </authorList>
    </citation>
    <scope>NUCLEOTIDE SEQUENCE</scope>
</reference>
<evidence type="ECO:0000313" key="3">
    <source>
        <dbReference type="Proteomes" id="UP000789595"/>
    </source>
</evidence>
<dbReference type="Proteomes" id="UP000789595">
    <property type="component" value="Unassembled WGS sequence"/>
</dbReference>
<dbReference type="Pfam" id="PF00069">
    <property type="entry name" value="Pkinase"/>
    <property type="match status" value="1"/>
</dbReference>
<keyword evidence="3" id="KW-1185">Reference proteome</keyword>
<evidence type="ECO:0000259" key="1">
    <source>
        <dbReference type="PROSITE" id="PS50011"/>
    </source>
</evidence>
<name>A0A8J2SR06_9STRA</name>
<comment type="caution">
    <text evidence="2">The sequence shown here is derived from an EMBL/GenBank/DDBJ whole genome shotgun (WGS) entry which is preliminary data.</text>
</comment>
<protein>
    <recommendedName>
        <fullName evidence="1">Protein kinase domain-containing protein</fullName>
    </recommendedName>
</protein>
<feature type="domain" description="Protein kinase" evidence="1">
    <location>
        <begin position="249"/>
        <end position="613"/>
    </location>
</feature>
<dbReference type="PROSITE" id="PS50011">
    <property type="entry name" value="PROTEIN_KINASE_DOM"/>
    <property type="match status" value="1"/>
</dbReference>
<dbReference type="SUPFAM" id="SSF56112">
    <property type="entry name" value="Protein kinase-like (PK-like)"/>
    <property type="match status" value="1"/>
</dbReference>
<sequence>MRHVEAALDAFRGAGVHVLRVEPFAMRNVTEFARRVYRKLPNTNPGKFVECMRVKAAHLEALDYRKAYVLTAYAPAGSTSMHAVKHALRSRYDPPVSKDLARCGANFIVHVTDDAEDADDVLNMTGQPPRASYALPAGAPWFAAGRAAVVNVGSLRVPCPAHAPRCAAPVPLGSSPAARGADAYEDSFRKAVEAGAVEDATTPRAFGLLAAAVVNASYVDDACGCDGVVRRRPVVVRGDVIVARPHRAALVLRARGPGARVEVLDLAAASHRVRRTLLAAAVASDERLDRFCDAPFDEARFVDRARLSPLGPRTGVVLTVDAATDTRTRRRVVLKAGATFADHLAGDLLPALLNVSGEHVLTAEACFRRGARDRVAAYGKMDGNLLQLLVANDTGPLRQYVPRRRYRSCFALRAAHDLLRGLAAAHAAGIVNQDVHAGNLLFAGAGPAMRWKISDFGRACVVGAGRCPHVAGSRVLAPEAGHVRKTPASDVWSAGFVFLLLRCGGDWGDRRALREWLLRLNEEYGATRKRLGGRDTTAVPIKAWNATSFGGLLRAAPPAIRNPAAQCRLLARQAREKALPAARERALLAAMLDPRWEKRPAAGELARDLGDLVSGRCGRLAGPV</sequence>
<organism evidence="2 3">
    <name type="scientific">Pelagomonas calceolata</name>
    <dbReference type="NCBI Taxonomy" id="35677"/>
    <lineage>
        <taxon>Eukaryota</taxon>
        <taxon>Sar</taxon>
        <taxon>Stramenopiles</taxon>
        <taxon>Ochrophyta</taxon>
        <taxon>Pelagophyceae</taxon>
        <taxon>Pelagomonadales</taxon>
        <taxon>Pelagomonadaceae</taxon>
        <taxon>Pelagomonas</taxon>
    </lineage>
</organism>
<dbReference type="AlphaFoldDB" id="A0A8J2SR06"/>
<proteinExistence type="predicted"/>
<dbReference type="GO" id="GO:0005524">
    <property type="term" value="F:ATP binding"/>
    <property type="evidence" value="ECO:0007669"/>
    <property type="project" value="InterPro"/>
</dbReference>
<dbReference type="GO" id="GO:0004672">
    <property type="term" value="F:protein kinase activity"/>
    <property type="evidence" value="ECO:0007669"/>
    <property type="project" value="InterPro"/>
</dbReference>
<accession>A0A8J2SR06</accession>
<dbReference type="EMBL" id="CAKKNE010000004">
    <property type="protein sequence ID" value="CAH0375183.1"/>
    <property type="molecule type" value="Genomic_DNA"/>
</dbReference>
<gene>
    <name evidence="2" type="ORF">PECAL_4P25090</name>
</gene>
<dbReference type="OrthoDB" id="63989at2759"/>